<keyword evidence="2" id="KW-1185">Reference proteome</keyword>
<proteinExistence type="predicted"/>
<dbReference type="RefSeq" id="WP_168850592.1">
    <property type="nucleotide sequence ID" value="NZ_JAAVSD010000056.1"/>
</dbReference>
<evidence type="ECO:0000313" key="2">
    <source>
        <dbReference type="Proteomes" id="UP000707477"/>
    </source>
</evidence>
<dbReference type="Proteomes" id="UP000707477">
    <property type="component" value="Unassembled WGS sequence"/>
</dbReference>
<name>A0ABX1L8S6_9LACO</name>
<sequence>MKLDLKLLEDVGYQFGKDNPLIDFSKKEVTQLLLDYYALLIPVEAVLQVHHLKMKASLFSQYLPQIDTLDVCPNDTCKMWTQLPSRSKKEKWLEDSICPMCGYTIKRNGKAKSLASTANLTQEQLNQQRLSNVAMKKSSAKQAAAAEHLAVETRKKIKSFLRKRRPEKVDFLNLTVQESLDIAVLLNQFHASSLSNIGTFDEHLDIHGDSLYDDELINRMLKADTLVFSEDSEVDSFVFDRDQVTSVYTTKVNWHIWVSSDYYSDELLLEQLKNPGSSVMMNKTEIDSIYLGIVKKEIYKIFAWELTEHKFSLNKANDKIEIQESIDSWLMSYTPAQIRAIIWRGVRMANDSRTKETWGNFKYHPIHFVIHEAKFYVGSTVDSNRVIPNYTYPKDIERNLETDIFFNQIIEVPDWYNKRVPLTKDETYGNDVQTMSRIAMGKIAALRETDLSEIPQILKNAVWYQETDYGIVVADPFVEWLFAGQVDVFDLVNSNANDDFNPALPAWLSMENTDYFINNFYSYGFLRQLRLSLEDSDVERKG</sequence>
<accession>A0ABX1L8S6</accession>
<comment type="caution">
    <text evidence="1">The sequence shown here is derived from an EMBL/GenBank/DDBJ whole genome shotgun (WGS) entry which is preliminary data.</text>
</comment>
<organism evidence="1 2">
    <name type="scientific">Levilactobacillus tujiorum</name>
    <dbReference type="NCBI Taxonomy" id="2912243"/>
    <lineage>
        <taxon>Bacteria</taxon>
        <taxon>Bacillati</taxon>
        <taxon>Bacillota</taxon>
        <taxon>Bacilli</taxon>
        <taxon>Lactobacillales</taxon>
        <taxon>Lactobacillaceae</taxon>
        <taxon>Levilactobacillus</taxon>
    </lineage>
</organism>
<dbReference type="EMBL" id="JAAVSD010000056">
    <property type="protein sequence ID" value="NLR30779.1"/>
    <property type="molecule type" value="Genomic_DNA"/>
</dbReference>
<protein>
    <submittedName>
        <fullName evidence="1">Uncharacterized protein</fullName>
    </submittedName>
</protein>
<evidence type="ECO:0000313" key="1">
    <source>
        <dbReference type="EMBL" id="NLR30779.1"/>
    </source>
</evidence>
<gene>
    <name evidence="1" type="ORF">HEQ44_11515</name>
</gene>
<reference evidence="1 2" key="1">
    <citation type="submission" date="2020-03" db="EMBL/GenBank/DDBJ databases">
        <authorList>
            <person name="Zhang Z."/>
            <person name="Guo Z."/>
            <person name="Hou Q."/>
            <person name="Shen X."/>
        </authorList>
    </citation>
    <scope>NUCLEOTIDE SEQUENCE [LARGE SCALE GENOMIC DNA]</scope>
    <source>
        <strain evidence="1 2">HBUAS51329</strain>
    </source>
</reference>